<dbReference type="PANTHER" id="PTHR24223">
    <property type="entry name" value="ATP-BINDING CASSETTE SUB-FAMILY C"/>
    <property type="match status" value="1"/>
</dbReference>
<dbReference type="SUPFAM" id="SSF52540">
    <property type="entry name" value="P-loop containing nucleoside triphosphate hydrolases"/>
    <property type="match status" value="2"/>
</dbReference>
<dbReference type="InterPro" id="IPR003593">
    <property type="entry name" value="AAA+_ATPase"/>
</dbReference>
<dbReference type="InterPro" id="IPR036640">
    <property type="entry name" value="ABC1_TM_sf"/>
</dbReference>
<sequence>MLRHHVGHWDYVCLRLDLIVVNILLYVCCLVLDCNILYVKIFRPGGSDEHHGISEKHDMYYNYNYTNFLSRRSFWFLNWLLALGNKRPLEMCDLGSLPEDCECNYQYRKFEKAYESEKRTAHEKGHAPSLVGTYMKTYGYKSCIATTYKIVVDSLAATQPLIIAGIVTYATDCYYERIPESEIIIPYVTVYEFFSNGFILVIVLLAAQVVRTFLWNAALTLGLLQGIHAKTALQAHVYNKTLRLMTYTLSGDITVGEITNHFSTDVTAMQCFFQYDFSLYSLPYQTFTSYSLLNESPLTPRIVFASLTCMHMLSLPMANMADYGKVLSDAIASTRRLQAFFAVDEIHEYPTGRPPLINGYRLEYNRDSGRLKTQKQNNDSVKMEMVKLMGTNENSDAINLINVAKYDTFSARSNGYHSTYIVDHLALKIINGSFAWRRHETVPTLKNINIEIMRGTLVMIIGCVGSGKSSLLSAILGEMLLVAGEVRFHRDRNSLSYTAQRQWILNNTVKENIIFGAEFQFDRYQTVLGVTGLQHDISNLPAGDMTEIGEKGINLSGGQKQRLCLARALYRKTDIVVLDDPLSALDGHVSSHIMVNGIVGFLRQENRTVLLVTNHVRYLHYADQVVVMESGTIVRQGDLNDIKANHSVIYPEWAKCISAISDSEKENESPDEAEHEYNKVKKQIPEEKCDHGEVFRNSGALIAQEERQNGSVSWHVYLAYAKAVTYPAVCLILILFAVQGIVLIISNFWLANWSETGVNKANVTQEIRTREFKYYLTGYAVLCVIYFGFAFLASTCQMLLSVKAALRLHRSLLYNIVHAPMRFFDTTPIGRILNRFSSDIQIIDQRLWMTFNSLCLRILPLVSAAIVNSIVMPVVIAVFVPMIVLYLGVLRYYIKSLRVDGRLKQRFVERVNENNVTMLYLQSCAIWAKIRLVGICGRTGSGKTSLAMSLFRMVDIIEGCVIIDDVDIATVPLVTLRNRLSIIPQDPSLLQGTIRFNLDPENARSDAELWEALEIAQMKGDVADLEKQLDSQVSDEGDNFSIGQRQLLCLARAFLKKTRILIMDEATASIDTTTSSPNLRGTTFNQQTANSKQRYPQCTITMGIGKAQQL</sequence>
<accession>A0ABM0MPN1</accession>
<evidence type="ECO:0000259" key="10">
    <source>
        <dbReference type="PROSITE" id="PS50929"/>
    </source>
</evidence>
<keyword evidence="2" id="KW-0813">Transport</keyword>
<feature type="transmembrane region" description="Helical" evidence="8">
    <location>
        <begin position="18"/>
        <end position="39"/>
    </location>
</feature>
<evidence type="ECO:0000256" key="2">
    <source>
        <dbReference type="ARBA" id="ARBA00022448"/>
    </source>
</evidence>
<comment type="subcellular location">
    <subcellularLocation>
        <location evidence="1">Membrane</location>
    </subcellularLocation>
</comment>
<keyword evidence="11" id="KW-1185">Reference proteome</keyword>
<organism evidence="11 12">
    <name type="scientific">Saccoglossus kowalevskii</name>
    <name type="common">Acorn worm</name>
    <dbReference type="NCBI Taxonomy" id="10224"/>
    <lineage>
        <taxon>Eukaryota</taxon>
        <taxon>Metazoa</taxon>
        <taxon>Hemichordata</taxon>
        <taxon>Enteropneusta</taxon>
        <taxon>Harrimaniidae</taxon>
        <taxon>Saccoglossus</taxon>
    </lineage>
</organism>
<evidence type="ECO:0000313" key="12">
    <source>
        <dbReference type="RefSeq" id="XP_006821972.1"/>
    </source>
</evidence>
<dbReference type="InterPro" id="IPR017871">
    <property type="entry name" value="ABC_transporter-like_CS"/>
</dbReference>
<feature type="transmembrane region" description="Helical" evidence="8">
    <location>
        <begin position="873"/>
        <end position="894"/>
    </location>
</feature>
<name>A0ABM0MPN1_SACKO</name>
<dbReference type="InterPro" id="IPR050173">
    <property type="entry name" value="ABC_transporter_C-like"/>
</dbReference>
<evidence type="ECO:0000256" key="7">
    <source>
        <dbReference type="ARBA" id="ARBA00023136"/>
    </source>
</evidence>
<keyword evidence="7 8" id="KW-0472">Membrane</keyword>
<dbReference type="GeneID" id="102802598"/>
<reference evidence="12" key="1">
    <citation type="submission" date="2025-08" db="UniProtKB">
        <authorList>
            <consortium name="RefSeq"/>
        </authorList>
    </citation>
    <scope>IDENTIFICATION</scope>
    <source>
        <tissue evidence="12">Testes</tissue>
    </source>
</reference>
<evidence type="ECO:0000256" key="1">
    <source>
        <dbReference type="ARBA" id="ARBA00004370"/>
    </source>
</evidence>
<evidence type="ECO:0000313" key="11">
    <source>
        <dbReference type="Proteomes" id="UP000694865"/>
    </source>
</evidence>
<feature type="domain" description="ABC transmembrane type-1" evidence="10">
    <location>
        <begin position="731"/>
        <end position="912"/>
    </location>
</feature>
<dbReference type="Proteomes" id="UP000694865">
    <property type="component" value="Unplaced"/>
</dbReference>
<dbReference type="Pfam" id="PF00005">
    <property type="entry name" value="ABC_tran"/>
    <property type="match status" value="2"/>
</dbReference>
<dbReference type="PANTHER" id="PTHR24223:SF461">
    <property type="entry name" value="ATP-BINDING CASSETTE SUB-FAMILY C MEMBER SUR"/>
    <property type="match status" value="1"/>
</dbReference>
<evidence type="ECO:0000256" key="3">
    <source>
        <dbReference type="ARBA" id="ARBA00022692"/>
    </source>
</evidence>
<keyword evidence="5" id="KW-0067">ATP-binding</keyword>
<dbReference type="CDD" id="cd03250">
    <property type="entry name" value="ABCC_MRP_domain1"/>
    <property type="match status" value="1"/>
</dbReference>
<dbReference type="RefSeq" id="XP_006821972.1">
    <property type="nucleotide sequence ID" value="XM_006821909.1"/>
</dbReference>
<feature type="transmembrane region" description="Helical" evidence="8">
    <location>
        <begin position="779"/>
        <end position="800"/>
    </location>
</feature>
<evidence type="ECO:0000256" key="8">
    <source>
        <dbReference type="SAM" id="Phobius"/>
    </source>
</evidence>
<protein>
    <submittedName>
        <fullName evidence="12">ATP-binding cassette sub-family C member 9-like</fullName>
    </submittedName>
</protein>
<evidence type="ECO:0000256" key="4">
    <source>
        <dbReference type="ARBA" id="ARBA00022741"/>
    </source>
</evidence>
<feature type="transmembrane region" description="Helical" evidence="8">
    <location>
        <begin position="728"/>
        <end position="750"/>
    </location>
</feature>
<dbReference type="SMART" id="SM00382">
    <property type="entry name" value="AAA"/>
    <property type="match status" value="2"/>
</dbReference>
<feature type="domain" description="ABC transporter" evidence="9">
    <location>
        <begin position="427"/>
        <end position="655"/>
    </location>
</feature>
<evidence type="ECO:0000256" key="5">
    <source>
        <dbReference type="ARBA" id="ARBA00022840"/>
    </source>
</evidence>
<dbReference type="InterPro" id="IPR027417">
    <property type="entry name" value="P-loop_NTPase"/>
</dbReference>
<dbReference type="Pfam" id="PF00664">
    <property type="entry name" value="ABC_membrane"/>
    <property type="match status" value="1"/>
</dbReference>
<dbReference type="PROSITE" id="PS50929">
    <property type="entry name" value="ABC_TM1F"/>
    <property type="match status" value="1"/>
</dbReference>
<proteinExistence type="predicted"/>
<dbReference type="InterPro" id="IPR003439">
    <property type="entry name" value="ABC_transporter-like_ATP-bd"/>
</dbReference>
<dbReference type="Gene3D" id="1.20.1560.10">
    <property type="entry name" value="ABC transporter type 1, transmembrane domain"/>
    <property type="match status" value="2"/>
</dbReference>
<dbReference type="PROSITE" id="PS00211">
    <property type="entry name" value="ABC_TRANSPORTER_1"/>
    <property type="match status" value="1"/>
</dbReference>
<evidence type="ECO:0000256" key="6">
    <source>
        <dbReference type="ARBA" id="ARBA00022989"/>
    </source>
</evidence>
<dbReference type="InterPro" id="IPR011527">
    <property type="entry name" value="ABC1_TM_dom"/>
</dbReference>
<evidence type="ECO:0000259" key="9">
    <source>
        <dbReference type="PROSITE" id="PS50893"/>
    </source>
</evidence>
<keyword evidence="3 8" id="KW-0812">Transmembrane</keyword>
<gene>
    <name evidence="12" type="primary">LOC102802598</name>
</gene>
<dbReference type="Gene3D" id="3.40.50.300">
    <property type="entry name" value="P-loop containing nucleotide triphosphate hydrolases"/>
    <property type="match status" value="2"/>
</dbReference>
<feature type="transmembrane region" description="Helical" evidence="8">
    <location>
        <begin position="184"/>
        <end position="207"/>
    </location>
</feature>
<keyword evidence="4" id="KW-0547">Nucleotide-binding</keyword>
<keyword evidence="6 8" id="KW-1133">Transmembrane helix</keyword>
<dbReference type="PROSITE" id="PS50893">
    <property type="entry name" value="ABC_TRANSPORTER_2"/>
    <property type="match status" value="1"/>
</dbReference>
<dbReference type="SUPFAM" id="SSF90123">
    <property type="entry name" value="ABC transporter transmembrane region"/>
    <property type="match status" value="2"/>
</dbReference>